<feature type="domain" description="Alcohol dehydrogenase-like C-terminal" evidence="2">
    <location>
        <begin position="177"/>
        <end position="305"/>
    </location>
</feature>
<dbReference type="InterPro" id="IPR013154">
    <property type="entry name" value="ADH-like_N"/>
</dbReference>
<feature type="domain" description="Alcohol dehydrogenase-like N-terminal" evidence="3">
    <location>
        <begin position="30"/>
        <end position="134"/>
    </location>
</feature>
<dbReference type="InterPro" id="IPR013149">
    <property type="entry name" value="ADH-like_C"/>
</dbReference>
<dbReference type="InterPro" id="IPR036291">
    <property type="entry name" value="NAD(P)-bd_dom_sf"/>
</dbReference>
<reference evidence="4" key="2">
    <citation type="submission" date="2013-11" db="EMBL/GenBank/DDBJ databases">
        <title>Draft genome sequence of Anaerostipes caccae (DSM 14662).</title>
        <authorList>
            <person name="Sudarsanam P."/>
            <person name="Ley R."/>
            <person name="Guruge J."/>
            <person name="Turnbaugh P.J."/>
            <person name="Mahowald M."/>
            <person name="Liep D."/>
            <person name="Gordon J."/>
        </authorList>
    </citation>
    <scope>NUCLEOTIDE SEQUENCE</scope>
    <source>
        <strain evidence="4">DSM 14662</strain>
    </source>
</reference>
<dbReference type="GO" id="GO:0016491">
    <property type="term" value="F:oxidoreductase activity"/>
    <property type="evidence" value="ECO:0007669"/>
    <property type="project" value="UniProtKB-KW"/>
</dbReference>
<keyword evidence="5" id="KW-1185">Reference proteome</keyword>
<evidence type="ECO:0000259" key="2">
    <source>
        <dbReference type="Pfam" id="PF00107"/>
    </source>
</evidence>
<dbReference type="PANTHER" id="PTHR43401:SF2">
    <property type="entry name" value="L-THREONINE 3-DEHYDROGENASE"/>
    <property type="match status" value="1"/>
</dbReference>
<proteinExistence type="predicted"/>
<dbReference type="CDD" id="cd08236">
    <property type="entry name" value="sugar_DH"/>
    <property type="match status" value="1"/>
</dbReference>
<dbReference type="Gene3D" id="3.40.50.720">
    <property type="entry name" value="NAD(P)-binding Rossmann-like Domain"/>
    <property type="match status" value="1"/>
</dbReference>
<dbReference type="eggNOG" id="COG1063">
    <property type="taxonomic scope" value="Bacteria"/>
</dbReference>
<keyword evidence="1" id="KW-0560">Oxidoreductase</keyword>
<name>B0MEH2_ANACD</name>
<reference evidence="4" key="1">
    <citation type="submission" date="2007-11" db="EMBL/GenBank/DDBJ databases">
        <authorList>
            <person name="Fulton L."/>
            <person name="Clifton S."/>
            <person name="Fulton B."/>
            <person name="Xu J."/>
            <person name="Minx P."/>
            <person name="Pepin K.H."/>
            <person name="Johnson M."/>
            <person name="Thiruvilangam P."/>
            <person name="Bhonagiri V."/>
            <person name="Nash W.E."/>
            <person name="Mardis E.R."/>
            <person name="Wilson R.K."/>
        </authorList>
    </citation>
    <scope>NUCLEOTIDE SEQUENCE [LARGE SCALE GENOMIC DNA]</scope>
    <source>
        <strain evidence="4">DSM 14662</strain>
    </source>
</reference>
<dbReference type="AlphaFoldDB" id="B0MEH2"/>
<evidence type="ECO:0000259" key="3">
    <source>
        <dbReference type="Pfam" id="PF08240"/>
    </source>
</evidence>
<dbReference type="STRING" id="411490.ANACAC_01967"/>
<dbReference type="Proteomes" id="UP000004935">
    <property type="component" value="Unassembled WGS sequence"/>
</dbReference>
<dbReference type="InterPro" id="IPR011032">
    <property type="entry name" value="GroES-like_sf"/>
</dbReference>
<dbReference type="Pfam" id="PF08240">
    <property type="entry name" value="ADH_N"/>
    <property type="match status" value="1"/>
</dbReference>
<dbReference type="EMBL" id="ABAX03000013">
    <property type="protein sequence ID" value="EDR97360.1"/>
    <property type="molecule type" value="Genomic_DNA"/>
</dbReference>
<protein>
    <submittedName>
        <fullName evidence="4">Chlorophyll synthesis pathway protein BchC</fullName>
    </submittedName>
</protein>
<evidence type="ECO:0000313" key="4">
    <source>
        <dbReference type="EMBL" id="EDR97360.1"/>
    </source>
</evidence>
<dbReference type="PANTHER" id="PTHR43401">
    <property type="entry name" value="L-THREONINE 3-DEHYDROGENASE"/>
    <property type="match status" value="1"/>
</dbReference>
<organism evidence="4 5">
    <name type="scientific">Anaerostipes caccae (strain DSM 14662 / CCUG 47493 / JCM 13470 / NCIMB 13811 / L1-92)</name>
    <dbReference type="NCBI Taxonomy" id="411490"/>
    <lineage>
        <taxon>Bacteria</taxon>
        <taxon>Bacillati</taxon>
        <taxon>Bacillota</taxon>
        <taxon>Clostridia</taxon>
        <taxon>Lachnospirales</taxon>
        <taxon>Lachnospiraceae</taxon>
        <taxon>Anaerostipes</taxon>
    </lineage>
</organism>
<comment type="caution">
    <text evidence="4">The sequence shown here is derived from an EMBL/GenBank/DDBJ whole genome shotgun (WGS) entry which is preliminary data.</text>
</comment>
<sequence>MGDTLMKAMRLHEIGKFTLDEVEVPEPQGREILVKVDACGICGSDIPRVYELGTKVYPVTLGHEYVGTVVSVGNDEDQELIGKTGAVYPVVPCMECPSCRIGQYAQCESYKNLGSRTDGGFAEYCLLPSRKHLVFPENTGVSPEQLALVEPACVALHAIRKGEIKGGDTAVIFGAGPIGILTARWCGMFGIRAVLVEISEEKTEFAREKGLEVISPADGEIPEQIRTMTGGHMADAVIEGTGSSPAWNQAVECLKPFGMLVLLGNPHQDTVLKLDSHSQILRKELRLTGVWNNYYNDLPFNEWQYTADRIADQSLKVDDLITHSADLEHLKELFDQIYNREITICKAVCRP</sequence>
<dbReference type="Pfam" id="PF00107">
    <property type="entry name" value="ADH_zinc_N"/>
    <property type="match status" value="1"/>
</dbReference>
<dbReference type="SUPFAM" id="SSF51735">
    <property type="entry name" value="NAD(P)-binding Rossmann-fold domains"/>
    <property type="match status" value="1"/>
</dbReference>
<gene>
    <name evidence="4" type="ORF">ANACAC_01967</name>
</gene>
<dbReference type="Gene3D" id="3.90.180.10">
    <property type="entry name" value="Medium-chain alcohol dehydrogenases, catalytic domain"/>
    <property type="match status" value="1"/>
</dbReference>
<dbReference type="SUPFAM" id="SSF50129">
    <property type="entry name" value="GroES-like"/>
    <property type="match status" value="1"/>
</dbReference>
<dbReference type="HOGENOM" id="CLU_026673_11_0_9"/>
<evidence type="ECO:0000256" key="1">
    <source>
        <dbReference type="ARBA" id="ARBA00023002"/>
    </source>
</evidence>
<dbReference type="InterPro" id="IPR050129">
    <property type="entry name" value="Zn_alcohol_dh"/>
</dbReference>
<accession>B0MEH2</accession>
<evidence type="ECO:0000313" key="5">
    <source>
        <dbReference type="Proteomes" id="UP000004935"/>
    </source>
</evidence>